<dbReference type="FunFam" id="3.30.200.20:FF:000489">
    <property type="entry name" value="Inactive receptor-like serine/threonine-protein kinase"/>
    <property type="match status" value="1"/>
</dbReference>
<evidence type="ECO:0000256" key="7">
    <source>
        <dbReference type="SAM" id="Phobius"/>
    </source>
</evidence>
<dbReference type="InterPro" id="IPR011009">
    <property type="entry name" value="Kinase-like_dom_sf"/>
</dbReference>
<dbReference type="EMBL" id="SPHZ02000006">
    <property type="protein sequence ID" value="KAF0910463.1"/>
    <property type="molecule type" value="Genomic_DNA"/>
</dbReference>
<feature type="chain" id="PRO_5026218170" description="Protein kinase domain-containing protein" evidence="8">
    <location>
        <begin position="25"/>
        <end position="524"/>
    </location>
</feature>
<dbReference type="GO" id="GO:0004672">
    <property type="term" value="F:protein kinase activity"/>
    <property type="evidence" value="ECO:0007669"/>
    <property type="project" value="InterPro"/>
</dbReference>
<evidence type="ECO:0000256" key="2">
    <source>
        <dbReference type="ARBA" id="ARBA00022729"/>
    </source>
</evidence>
<feature type="compositionally biased region" description="Low complexity" evidence="6">
    <location>
        <begin position="62"/>
        <end position="76"/>
    </location>
</feature>
<dbReference type="InterPro" id="IPR000719">
    <property type="entry name" value="Prot_kinase_dom"/>
</dbReference>
<dbReference type="Gene3D" id="1.10.510.10">
    <property type="entry name" value="Transferase(Phosphotransferase) domain 1"/>
    <property type="match status" value="1"/>
</dbReference>
<comment type="subcellular location">
    <subcellularLocation>
        <location evidence="5">Endomembrane system</location>
        <topology evidence="5">Single-pass type I membrane protein</topology>
    </subcellularLocation>
</comment>
<dbReference type="GO" id="GO:0012505">
    <property type="term" value="C:endomembrane system"/>
    <property type="evidence" value="ECO:0007669"/>
    <property type="project" value="UniProtKB-SubCell"/>
</dbReference>
<sequence>MERLCRVVVPVLLLLCLQLHLGSSSSHGGRQGMRSATRLIHAKKSSLQQKQARHAGSKAGWPNPSSSTPSNPFGLPMLLPPPFRQWPPWLDMPPVQGPSSSPAPAPAPAAVAEHAAAPRRAEEDHARSIALPPAATGGDGGGTSRPEVTAVDGDEARHAGAGGGARTNYVVVAAAGASVLLAVSVAAFVMCYRSSKVVTVRPWATGLSGQLQKAFVTGVPALKRTELEAACEDFSNVIGSLPEYTMYKGTLSSGVEIAVVSTTKTSSKEWSKRCETQFRKKITSLSRVNHKNFVNLLGYCEEEEPFTRMMVFEYAPNGTLFEHLHARDDGHLDWPTRLRVAVGVAYCLEHMHQLSPPEIVRTLDTSTVYLTDDFAAKISDVFFCDGGGGGEASEAASLLATPAMADRESVVYGYGMLLLEIMAGRFTASEGGLMQGWAASFLHGERRLRDVMDPALRGTFHGETVDRLDAVIRSCADRDPRRRPAMPDVARRLREITAMPPDAATPKVSPLWWAELEMISTEAA</sequence>
<reference evidence="10 11" key="1">
    <citation type="submission" date="2019-11" db="EMBL/GenBank/DDBJ databases">
        <title>Whole genome sequence of Oryza granulata.</title>
        <authorList>
            <person name="Li W."/>
        </authorList>
    </citation>
    <scope>NUCLEOTIDE SEQUENCE [LARGE SCALE GENOMIC DNA]</scope>
    <source>
        <strain evidence="11">cv. Menghai</strain>
        <tissue evidence="10">Leaf</tissue>
    </source>
</reference>
<dbReference type="OrthoDB" id="291737at2759"/>
<dbReference type="GO" id="GO:0005524">
    <property type="term" value="F:ATP binding"/>
    <property type="evidence" value="ECO:0007669"/>
    <property type="project" value="InterPro"/>
</dbReference>
<organism evidence="10 11">
    <name type="scientific">Oryza meyeriana var. granulata</name>
    <dbReference type="NCBI Taxonomy" id="110450"/>
    <lineage>
        <taxon>Eukaryota</taxon>
        <taxon>Viridiplantae</taxon>
        <taxon>Streptophyta</taxon>
        <taxon>Embryophyta</taxon>
        <taxon>Tracheophyta</taxon>
        <taxon>Spermatophyta</taxon>
        <taxon>Magnoliopsida</taxon>
        <taxon>Liliopsida</taxon>
        <taxon>Poales</taxon>
        <taxon>Poaceae</taxon>
        <taxon>BOP clade</taxon>
        <taxon>Oryzoideae</taxon>
        <taxon>Oryzeae</taxon>
        <taxon>Oryzinae</taxon>
        <taxon>Oryza</taxon>
        <taxon>Oryza meyeriana</taxon>
    </lineage>
</organism>
<evidence type="ECO:0000259" key="9">
    <source>
        <dbReference type="PROSITE" id="PS50011"/>
    </source>
</evidence>
<name>A0A6G1DFF7_9ORYZ</name>
<dbReference type="InterPro" id="IPR001245">
    <property type="entry name" value="Ser-Thr/Tyr_kinase_cat_dom"/>
</dbReference>
<keyword evidence="4 7" id="KW-0472">Membrane</keyword>
<comment type="caution">
    <text evidence="10">The sequence shown here is derived from an EMBL/GenBank/DDBJ whole genome shotgun (WGS) entry which is preliminary data.</text>
</comment>
<keyword evidence="1 7" id="KW-0812">Transmembrane</keyword>
<keyword evidence="3 7" id="KW-1133">Transmembrane helix</keyword>
<keyword evidence="11" id="KW-1185">Reference proteome</keyword>
<proteinExistence type="predicted"/>
<protein>
    <recommendedName>
        <fullName evidence="9">Protein kinase domain-containing protein</fullName>
    </recommendedName>
</protein>
<evidence type="ECO:0000256" key="6">
    <source>
        <dbReference type="SAM" id="MobiDB-lite"/>
    </source>
</evidence>
<evidence type="ECO:0000256" key="3">
    <source>
        <dbReference type="ARBA" id="ARBA00022989"/>
    </source>
</evidence>
<dbReference type="PROSITE" id="PS50011">
    <property type="entry name" value="PROTEIN_KINASE_DOM"/>
    <property type="match status" value="1"/>
</dbReference>
<dbReference type="PANTHER" id="PTHR46084">
    <property type="entry name" value="PROTEIN MALE DISCOVERER 2"/>
    <property type="match status" value="1"/>
</dbReference>
<feature type="signal peptide" evidence="8">
    <location>
        <begin position="1"/>
        <end position="24"/>
    </location>
</feature>
<feature type="region of interest" description="Disordered" evidence="6">
    <location>
        <begin position="89"/>
        <end position="126"/>
    </location>
</feature>
<dbReference type="PANTHER" id="PTHR46084:SF29">
    <property type="entry name" value="OS05G0353500 PROTEIN"/>
    <property type="match status" value="1"/>
</dbReference>
<evidence type="ECO:0000313" key="11">
    <source>
        <dbReference type="Proteomes" id="UP000479710"/>
    </source>
</evidence>
<keyword evidence="2 8" id="KW-0732">Signal</keyword>
<evidence type="ECO:0000256" key="4">
    <source>
        <dbReference type="ARBA" id="ARBA00023136"/>
    </source>
</evidence>
<evidence type="ECO:0000256" key="8">
    <source>
        <dbReference type="SAM" id="SignalP"/>
    </source>
</evidence>
<feature type="region of interest" description="Disordered" evidence="6">
    <location>
        <begin position="43"/>
        <end position="76"/>
    </location>
</feature>
<dbReference type="Gene3D" id="3.30.200.20">
    <property type="entry name" value="Phosphorylase Kinase, domain 1"/>
    <property type="match status" value="1"/>
</dbReference>
<dbReference type="AlphaFoldDB" id="A0A6G1DFF7"/>
<feature type="domain" description="Protein kinase" evidence="9">
    <location>
        <begin position="232"/>
        <end position="497"/>
    </location>
</feature>
<evidence type="ECO:0000256" key="5">
    <source>
        <dbReference type="ARBA" id="ARBA00046288"/>
    </source>
</evidence>
<feature type="transmembrane region" description="Helical" evidence="7">
    <location>
        <begin position="169"/>
        <end position="192"/>
    </location>
</feature>
<accession>A0A6G1DFF7</accession>
<evidence type="ECO:0000256" key="1">
    <source>
        <dbReference type="ARBA" id="ARBA00022692"/>
    </source>
</evidence>
<dbReference type="Proteomes" id="UP000479710">
    <property type="component" value="Unassembled WGS sequence"/>
</dbReference>
<dbReference type="Pfam" id="PF07714">
    <property type="entry name" value="PK_Tyr_Ser-Thr"/>
    <property type="match status" value="1"/>
</dbReference>
<gene>
    <name evidence="10" type="ORF">E2562_002923</name>
</gene>
<dbReference type="SUPFAM" id="SSF56112">
    <property type="entry name" value="Protein kinase-like (PK-like)"/>
    <property type="match status" value="1"/>
</dbReference>
<evidence type="ECO:0000313" key="10">
    <source>
        <dbReference type="EMBL" id="KAF0910463.1"/>
    </source>
</evidence>